<protein>
    <submittedName>
        <fullName evidence="1">YD repeat protein</fullName>
    </submittedName>
</protein>
<dbReference type="PATRIC" id="fig|264459.3.peg.6886"/>
<dbReference type="Pfam" id="PF20148">
    <property type="entry name" value="DUF6531"/>
    <property type="match status" value="1"/>
</dbReference>
<dbReference type="AlphaFoldDB" id="A0A0N8TC47"/>
<dbReference type="Proteomes" id="UP000050384">
    <property type="component" value="Unassembled WGS sequence"/>
</dbReference>
<gene>
    <name evidence="1" type="ORF">ALO94_04424</name>
</gene>
<reference evidence="1 2" key="1">
    <citation type="submission" date="2015-09" db="EMBL/GenBank/DDBJ databases">
        <title>Genome announcement of multiple Pseudomonas syringae strains.</title>
        <authorList>
            <person name="Thakur S."/>
            <person name="Wang P.W."/>
            <person name="Gong Y."/>
            <person name="Weir B.S."/>
            <person name="Guttman D.S."/>
        </authorList>
    </citation>
    <scope>NUCLEOTIDE SEQUENCE [LARGE SCALE GENOMIC DNA]</scope>
    <source>
        <strain evidence="1 2">ICMP16929</strain>
    </source>
</reference>
<comment type="caution">
    <text evidence="1">The sequence shown here is derived from an EMBL/GenBank/DDBJ whole genome shotgun (WGS) entry which is preliminary data.</text>
</comment>
<name>A0A0N8TC47_PSESX</name>
<dbReference type="EMBL" id="LJRI01000203">
    <property type="protein sequence ID" value="KPZ09785.1"/>
    <property type="molecule type" value="Genomic_DNA"/>
</dbReference>
<organism evidence="1 2">
    <name type="scientific">Pseudomonas syringae pv. spinaceae</name>
    <dbReference type="NCBI Taxonomy" id="264459"/>
    <lineage>
        <taxon>Bacteria</taxon>
        <taxon>Pseudomonadati</taxon>
        <taxon>Pseudomonadota</taxon>
        <taxon>Gammaproteobacteria</taxon>
        <taxon>Pseudomonadales</taxon>
        <taxon>Pseudomonadaceae</taxon>
        <taxon>Pseudomonas</taxon>
        <taxon>Pseudomonas syringae</taxon>
    </lineage>
</organism>
<proteinExistence type="predicted"/>
<dbReference type="InterPro" id="IPR031325">
    <property type="entry name" value="RHS_repeat"/>
</dbReference>
<dbReference type="InterPro" id="IPR045351">
    <property type="entry name" value="DUF6531"/>
</dbReference>
<sequence length="517" mass="57495">MEYKMHNYIGFKGRCSSFFWFPAIDIRPFVFGFSIVFSGAAAAGTYSYWWEPNSGLGFDDPAQACNYLYSEYYWSHLISNYRPGLNRYRSGGLYDCGWNDGVEDGHFGGAQFIKINCGADMSPDRRTNSCSSKAQVGSPIESVSCSSPSSAVGNPVNAANGNKYQEEIDFKGGGTNPITISRSYNSLDGVWRHNFSTLLYFGENTVVLVHADGRESIFLRDEQGYRSDSDSGVLIAQANGWLYQSTSNMNFYFTSQGYLSAAVALGGNRYTLTYRDQGPDRIIMVDNGFGMSIELIEDPLHQLKNIFAGDRSVSYLYSSQRLVRRTTAIASDVSVREYHYENSRNSGLLTGITDERGIRFATWVYDTQGRAVSSQHGEGASLTQIAYGADGASTVTNELGKQTIYRYQQISSVKRIVAIEGEPTPDCPASNSTYTYNDRGLVLTKTDAKGLITTYSYNDRGLEISRTEASGTTLARTTTTEWDPDRFLPIKVIEPNRVTVYSYDNQGRELTRQSTSR</sequence>
<accession>A0A0N8TC47</accession>
<evidence type="ECO:0000313" key="2">
    <source>
        <dbReference type="Proteomes" id="UP000050384"/>
    </source>
</evidence>
<dbReference type="Pfam" id="PF05593">
    <property type="entry name" value="RHS_repeat"/>
    <property type="match status" value="1"/>
</dbReference>
<dbReference type="Gene3D" id="2.180.10.10">
    <property type="entry name" value="RHS repeat-associated core"/>
    <property type="match status" value="1"/>
</dbReference>
<evidence type="ECO:0000313" key="1">
    <source>
        <dbReference type="EMBL" id="KPZ09785.1"/>
    </source>
</evidence>